<comment type="caution">
    <text evidence="8">The sequence shown here is derived from an EMBL/GenBank/DDBJ whole genome shotgun (WGS) entry which is preliminary data.</text>
</comment>
<evidence type="ECO:0000256" key="4">
    <source>
        <dbReference type="ARBA" id="ARBA00022723"/>
    </source>
</evidence>
<dbReference type="PANTHER" id="PTHR20854:SF4">
    <property type="entry name" value="INOSITOL-1-MONOPHOSPHATASE-RELATED"/>
    <property type="match status" value="1"/>
</dbReference>
<dbReference type="Gene3D" id="3.30.540.10">
    <property type="entry name" value="Fructose-1,6-Bisphosphatase, subunit A, domain 1"/>
    <property type="match status" value="1"/>
</dbReference>
<protein>
    <recommendedName>
        <fullName evidence="7">Inositol-1-monophosphatase</fullName>
        <ecNumber evidence="7">3.1.3.25</ecNumber>
    </recommendedName>
</protein>
<dbReference type="InterPro" id="IPR000760">
    <property type="entry name" value="Inositol_monophosphatase-like"/>
</dbReference>
<dbReference type="Proteomes" id="UP001302126">
    <property type="component" value="Unassembled WGS sequence"/>
</dbReference>
<gene>
    <name evidence="8" type="ORF">QBC35DRAFT_483173</name>
</gene>
<evidence type="ECO:0000256" key="7">
    <source>
        <dbReference type="RuleBase" id="RU364068"/>
    </source>
</evidence>
<dbReference type="GO" id="GO:0046854">
    <property type="term" value="P:phosphatidylinositol phosphate biosynthetic process"/>
    <property type="evidence" value="ECO:0007669"/>
    <property type="project" value="InterPro"/>
</dbReference>
<reference evidence="8" key="1">
    <citation type="journal article" date="2023" name="Mol. Phylogenet. Evol.">
        <title>Genome-scale phylogeny and comparative genomics of the fungal order Sordariales.</title>
        <authorList>
            <person name="Hensen N."/>
            <person name="Bonometti L."/>
            <person name="Westerberg I."/>
            <person name="Brannstrom I.O."/>
            <person name="Guillou S."/>
            <person name="Cros-Aarteil S."/>
            <person name="Calhoun S."/>
            <person name="Haridas S."/>
            <person name="Kuo A."/>
            <person name="Mondo S."/>
            <person name="Pangilinan J."/>
            <person name="Riley R."/>
            <person name="LaButti K."/>
            <person name="Andreopoulos B."/>
            <person name="Lipzen A."/>
            <person name="Chen C."/>
            <person name="Yan M."/>
            <person name="Daum C."/>
            <person name="Ng V."/>
            <person name="Clum A."/>
            <person name="Steindorff A."/>
            <person name="Ohm R.A."/>
            <person name="Martin F."/>
            <person name="Silar P."/>
            <person name="Natvig D.O."/>
            <person name="Lalanne C."/>
            <person name="Gautier V."/>
            <person name="Ament-Velasquez S.L."/>
            <person name="Kruys A."/>
            <person name="Hutchinson M.I."/>
            <person name="Powell A.J."/>
            <person name="Barry K."/>
            <person name="Miller A.N."/>
            <person name="Grigoriev I.V."/>
            <person name="Debuchy R."/>
            <person name="Gladieux P."/>
            <person name="Hiltunen Thoren M."/>
            <person name="Johannesson H."/>
        </authorList>
    </citation>
    <scope>NUCLEOTIDE SEQUENCE</scope>
    <source>
        <strain evidence="8">PSN309</strain>
    </source>
</reference>
<feature type="binding site" evidence="6">
    <location>
        <position position="94"/>
    </location>
    <ligand>
        <name>Mg(2+)</name>
        <dbReference type="ChEBI" id="CHEBI:18420"/>
        <label>1</label>
        <note>catalytic</note>
    </ligand>
</feature>
<keyword evidence="4 6" id="KW-0479">Metal-binding</keyword>
<keyword evidence="7" id="KW-0378">Hydrolase</keyword>
<dbReference type="FunFam" id="3.40.190.80:FF:000012">
    <property type="entry name" value="Inositol-1-monophosphatase"/>
    <property type="match status" value="1"/>
</dbReference>
<dbReference type="PROSITE" id="PS00630">
    <property type="entry name" value="IMP_2"/>
    <property type="match status" value="1"/>
</dbReference>
<proteinExistence type="inferred from homology"/>
<dbReference type="GO" id="GO:0046872">
    <property type="term" value="F:metal ion binding"/>
    <property type="evidence" value="ECO:0007669"/>
    <property type="project" value="UniProtKB-KW"/>
</dbReference>
<sequence>MADQINLNEIHDTLVAVAFQAGAKMKAAKPSALTAGTKMNAVDIVTETDQAIEALVSSILREKYPSFSFVGEETYVKGVTKVTDAPTFICDPIDGTQNFVHGFPAACISLGFTLNRKPVVGVVYNPFADVLYTGISGQGSYFTDNASLEQGKGCGEKQRLPLTGGGKLGNLSTCLVGIEFGSERDGDNFELKIETFRKLAASKRDYGAMAGAIRSQGSAALNVCAVASGVMDCYWEGGCYAWDVAAGWCILTEAGGVMVSGNPGNWKPEVDERKYLAVRGASEGQKELIEEFWALVGEGRMDYTH</sequence>
<dbReference type="Gene3D" id="3.40.190.80">
    <property type="match status" value="1"/>
</dbReference>
<accession>A0AAN6X4I0</accession>
<dbReference type="PRINTS" id="PR00377">
    <property type="entry name" value="IMPHPHTASES"/>
</dbReference>
<evidence type="ECO:0000256" key="1">
    <source>
        <dbReference type="ARBA" id="ARBA00001033"/>
    </source>
</evidence>
<evidence type="ECO:0000313" key="8">
    <source>
        <dbReference type="EMBL" id="KAK4192725.1"/>
    </source>
</evidence>
<keyword evidence="5 6" id="KW-0460">Magnesium</keyword>
<evidence type="ECO:0000256" key="2">
    <source>
        <dbReference type="ARBA" id="ARBA00001946"/>
    </source>
</evidence>
<evidence type="ECO:0000313" key="9">
    <source>
        <dbReference type="Proteomes" id="UP001302126"/>
    </source>
</evidence>
<evidence type="ECO:0000256" key="6">
    <source>
        <dbReference type="PIRSR" id="PIRSR600760-2"/>
    </source>
</evidence>
<comment type="pathway">
    <text evidence="7">Polyol metabolism; myo-inositol biosynthesis; myo-inositol from D-glucose 6-phosphate: step 2/2.</text>
</comment>
<comment type="cofactor">
    <cofactor evidence="2 6 7">
        <name>Mg(2+)</name>
        <dbReference type="ChEBI" id="CHEBI:18420"/>
    </cofactor>
</comment>
<comment type="catalytic activity">
    <reaction evidence="1 7">
        <text>a myo-inositol phosphate + H2O = myo-inositol + phosphate</text>
        <dbReference type="Rhea" id="RHEA:24056"/>
        <dbReference type="ChEBI" id="CHEBI:15377"/>
        <dbReference type="ChEBI" id="CHEBI:17268"/>
        <dbReference type="ChEBI" id="CHEBI:43474"/>
        <dbReference type="ChEBI" id="CHEBI:84139"/>
        <dbReference type="EC" id="3.1.3.25"/>
    </reaction>
</comment>
<dbReference type="PANTHER" id="PTHR20854">
    <property type="entry name" value="INOSITOL MONOPHOSPHATASE"/>
    <property type="match status" value="1"/>
</dbReference>
<reference evidence="8" key="2">
    <citation type="submission" date="2023-05" db="EMBL/GenBank/DDBJ databases">
        <authorList>
            <consortium name="Lawrence Berkeley National Laboratory"/>
            <person name="Steindorff A."/>
            <person name="Hensen N."/>
            <person name="Bonometti L."/>
            <person name="Westerberg I."/>
            <person name="Brannstrom I.O."/>
            <person name="Guillou S."/>
            <person name="Cros-Aarteil S."/>
            <person name="Calhoun S."/>
            <person name="Haridas S."/>
            <person name="Kuo A."/>
            <person name="Mondo S."/>
            <person name="Pangilinan J."/>
            <person name="Riley R."/>
            <person name="Labutti K."/>
            <person name="Andreopoulos B."/>
            <person name="Lipzen A."/>
            <person name="Chen C."/>
            <person name="Yanf M."/>
            <person name="Daum C."/>
            <person name="Ng V."/>
            <person name="Clum A."/>
            <person name="Ohm R."/>
            <person name="Martin F."/>
            <person name="Silar P."/>
            <person name="Natvig D."/>
            <person name="Lalanne C."/>
            <person name="Gautier V."/>
            <person name="Ament-Velasquez S.L."/>
            <person name="Kruys A."/>
            <person name="Hutchinson M.I."/>
            <person name="Powell A.J."/>
            <person name="Barry K."/>
            <person name="Miller A.N."/>
            <person name="Grigoriev I.V."/>
            <person name="Debuchy R."/>
            <person name="Gladieux P."/>
            <person name="Thoren M.H."/>
            <person name="Johannesson H."/>
        </authorList>
    </citation>
    <scope>NUCLEOTIDE SEQUENCE</scope>
    <source>
        <strain evidence="8">PSN309</strain>
    </source>
</reference>
<dbReference type="Pfam" id="PF00459">
    <property type="entry name" value="Inositol_P"/>
    <property type="match status" value="1"/>
</dbReference>
<name>A0AAN6X4I0_9PEZI</name>
<keyword evidence="9" id="KW-1185">Reference proteome</keyword>
<dbReference type="InterPro" id="IPR020550">
    <property type="entry name" value="Inositol_monophosphatase_CS"/>
</dbReference>
<dbReference type="FunFam" id="3.30.540.10:FF:000004">
    <property type="entry name" value="Inositol-1-monophosphatase"/>
    <property type="match status" value="1"/>
</dbReference>
<dbReference type="SUPFAM" id="SSF56655">
    <property type="entry name" value="Carbohydrate phosphatase"/>
    <property type="match status" value="1"/>
</dbReference>
<dbReference type="GO" id="GO:0007165">
    <property type="term" value="P:signal transduction"/>
    <property type="evidence" value="ECO:0007669"/>
    <property type="project" value="TreeGrafter"/>
</dbReference>
<dbReference type="EMBL" id="MU864353">
    <property type="protein sequence ID" value="KAK4192725.1"/>
    <property type="molecule type" value="Genomic_DNA"/>
</dbReference>
<evidence type="ECO:0000256" key="3">
    <source>
        <dbReference type="ARBA" id="ARBA00009759"/>
    </source>
</evidence>
<dbReference type="GO" id="GO:0006020">
    <property type="term" value="P:inositol metabolic process"/>
    <property type="evidence" value="ECO:0007669"/>
    <property type="project" value="TreeGrafter"/>
</dbReference>
<feature type="binding site" evidence="6">
    <location>
        <position position="93"/>
    </location>
    <ligand>
        <name>Mg(2+)</name>
        <dbReference type="ChEBI" id="CHEBI:18420"/>
        <label>2</label>
    </ligand>
</feature>
<feature type="binding site" evidence="6">
    <location>
        <position position="91"/>
    </location>
    <ligand>
        <name>Mg(2+)</name>
        <dbReference type="ChEBI" id="CHEBI:18420"/>
        <label>1</label>
        <note>catalytic</note>
    </ligand>
</feature>
<dbReference type="CDD" id="cd01639">
    <property type="entry name" value="IMPase"/>
    <property type="match status" value="1"/>
</dbReference>
<evidence type="ECO:0000256" key="5">
    <source>
        <dbReference type="ARBA" id="ARBA00022842"/>
    </source>
</evidence>
<feature type="binding site" evidence="6">
    <location>
        <position position="243"/>
    </location>
    <ligand>
        <name>Mg(2+)</name>
        <dbReference type="ChEBI" id="CHEBI:18420"/>
        <label>1</label>
        <note>catalytic</note>
    </ligand>
</feature>
<organism evidence="8 9">
    <name type="scientific">Podospora australis</name>
    <dbReference type="NCBI Taxonomy" id="1536484"/>
    <lineage>
        <taxon>Eukaryota</taxon>
        <taxon>Fungi</taxon>
        <taxon>Dikarya</taxon>
        <taxon>Ascomycota</taxon>
        <taxon>Pezizomycotina</taxon>
        <taxon>Sordariomycetes</taxon>
        <taxon>Sordariomycetidae</taxon>
        <taxon>Sordariales</taxon>
        <taxon>Podosporaceae</taxon>
        <taxon>Podospora</taxon>
    </lineage>
</organism>
<dbReference type="EC" id="3.1.3.25" evidence="7"/>
<dbReference type="AlphaFoldDB" id="A0AAN6X4I0"/>
<comment type="similarity">
    <text evidence="3 7">Belongs to the inositol monophosphatase superfamily.</text>
</comment>
<feature type="binding site" evidence="6">
    <location>
        <position position="72"/>
    </location>
    <ligand>
        <name>Mg(2+)</name>
        <dbReference type="ChEBI" id="CHEBI:18420"/>
        <label>1</label>
        <note>catalytic</note>
    </ligand>
</feature>
<dbReference type="InterPro" id="IPR033942">
    <property type="entry name" value="IMPase"/>
</dbReference>
<dbReference type="GO" id="GO:0008934">
    <property type="term" value="F:inositol monophosphate 1-phosphatase activity"/>
    <property type="evidence" value="ECO:0007669"/>
    <property type="project" value="InterPro"/>
</dbReference>